<dbReference type="GO" id="GO:0019005">
    <property type="term" value="C:SCF ubiquitin ligase complex"/>
    <property type="evidence" value="ECO:0007669"/>
    <property type="project" value="TreeGrafter"/>
</dbReference>
<evidence type="ECO:0008006" key="4">
    <source>
        <dbReference type="Google" id="ProtNLM"/>
    </source>
</evidence>
<evidence type="ECO:0000313" key="3">
    <source>
        <dbReference type="Proteomes" id="UP000269721"/>
    </source>
</evidence>
<reference evidence="3" key="1">
    <citation type="journal article" date="2018" name="Nat. Microbiol.">
        <title>Leveraging single-cell genomics to expand the fungal tree of life.</title>
        <authorList>
            <person name="Ahrendt S.R."/>
            <person name="Quandt C.A."/>
            <person name="Ciobanu D."/>
            <person name="Clum A."/>
            <person name="Salamov A."/>
            <person name="Andreopoulos B."/>
            <person name="Cheng J.F."/>
            <person name="Woyke T."/>
            <person name="Pelin A."/>
            <person name="Henrissat B."/>
            <person name="Reynolds N.K."/>
            <person name="Benny G.L."/>
            <person name="Smith M.E."/>
            <person name="James T.Y."/>
            <person name="Grigoriev I.V."/>
        </authorList>
    </citation>
    <scope>NUCLEOTIDE SEQUENCE [LARGE SCALE GENOMIC DNA]</scope>
</reference>
<dbReference type="SMART" id="SM00367">
    <property type="entry name" value="LRR_CC"/>
    <property type="match status" value="4"/>
</dbReference>
<feature type="compositionally biased region" description="Acidic residues" evidence="1">
    <location>
        <begin position="122"/>
        <end position="143"/>
    </location>
</feature>
<dbReference type="InterPro" id="IPR006553">
    <property type="entry name" value="Leu-rich_rpt_Cys-con_subtyp"/>
</dbReference>
<dbReference type="Gene3D" id="3.80.10.10">
    <property type="entry name" value="Ribonuclease Inhibitor"/>
    <property type="match status" value="3"/>
</dbReference>
<feature type="region of interest" description="Disordered" evidence="1">
    <location>
        <begin position="67"/>
        <end position="184"/>
    </location>
</feature>
<dbReference type="GO" id="GO:0031146">
    <property type="term" value="P:SCF-dependent proteasomal ubiquitin-dependent protein catabolic process"/>
    <property type="evidence" value="ECO:0007669"/>
    <property type="project" value="TreeGrafter"/>
</dbReference>
<keyword evidence="3" id="KW-1185">Reference proteome</keyword>
<sequence>PFPRRVFTPVDYRLSVAAAGLCPRSSLTVVLTQPLPEAPQAAHPPQPVAQQAPPQHAIALAPVPRLGNLLTRAPPPHFHARPRPVPRNAGYRLGDGSTPDPPPPTLLPPTPQPSLLPPPPDNDIDNDGDEDANDPSSDEDDEGAQGMDIDHDEGEGMDTDEDDEDDGGDEDHGGNRHAPAIDIGGGRTLADMVIDTNAGEAPAQIAQDATQRERGRETVSGGSGSPKHGSSGKGRKPLKTLRDACLDAVAVLIADPAVSVLRLRPLRSYNAKLAESVVDQLMRSKHLDRATLFRMKACPIENLNLDSYGLATDSLLDNVTLFRSSLVSLSLKGCDYLTDSGIERIAGEIWAFESGRGRVGIGLTHLQILDVSSCRLTDRIGSAFSGLENLETLNMSRTKVSQAIGRRLPSGLWEVSVAFCPNVTGDSVFVAFESLLDLRTFNLTGTALTSPQRSPSPRAFRSLEVLELAKTAIADDDIRRIVLWAPELRRLDLEGCRGVGRPGLIAIGKNLKKLQRLKLPHKELPIDEILPSFTDLPLEELDLAGFVLLTDAGVSHIARLKDTLTVLSLGMTHITDEGMRAVG</sequence>
<dbReference type="EMBL" id="ML000024">
    <property type="protein sequence ID" value="RKO84505.1"/>
    <property type="molecule type" value="Genomic_DNA"/>
</dbReference>
<feature type="non-terminal residue" evidence="2">
    <location>
        <position position="1"/>
    </location>
</feature>
<dbReference type="Pfam" id="PF13516">
    <property type="entry name" value="LRR_6"/>
    <property type="match status" value="3"/>
</dbReference>
<feature type="region of interest" description="Disordered" evidence="1">
    <location>
        <begin position="204"/>
        <end position="237"/>
    </location>
</feature>
<dbReference type="AlphaFoldDB" id="A0A4P9VZQ0"/>
<dbReference type="InterPro" id="IPR001611">
    <property type="entry name" value="Leu-rich_rpt"/>
</dbReference>
<dbReference type="InterPro" id="IPR032675">
    <property type="entry name" value="LRR_dom_sf"/>
</dbReference>
<dbReference type="Proteomes" id="UP000269721">
    <property type="component" value="Unassembled WGS sequence"/>
</dbReference>
<gene>
    <name evidence="2" type="ORF">BDK51DRAFT_31591</name>
</gene>
<protein>
    <recommendedName>
        <fullName evidence="4">RNI-like protein</fullName>
    </recommendedName>
</protein>
<feature type="region of interest" description="Disordered" evidence="1">
    <location>
        <begin position="37"/>
        <end position="56"/>
    </location>
</feature>
<feature type="compositionally biased region" description="Pro residues" evidence="1">
    <location>
        <begin position="99"/>
        <end position="121"/>
    </location>
</feature>
<name>A0A4P9VZQ0_9FUNG</name>
<feature type="compositionally biased region" description="Acidic residues" evidence="1">
    <location>
        <begin position="150"/>
        <end position="169"/>
    </location>
</feature>
<dbReference type="SUPFAM" id="SSF52047">
    <property type="entry name" value="RNI-like"/>
    <property type="match status" value="1"/>
</dbReference>
<proteinExistence type="predicted"/>
<dbReference type="OrthoDB" id="120976at2759"/>
<organism evidence="2 3">
    <name type="scientific">Blyttiomyces helicus</name>
    <dbReference type="NCBI Taxonomy" id="388810"/>
    <lineage>
        <taxon>Eukaryota</taxon>
        <taxon>Fungi</taxon>
        <taxon>Fungi incertae sedis</taxon>
        <taxon>Chytridiomycota</taxon>
        <taxon>Chytridiomycota incertae sedis</taxon>
        <taxon>Chytridiomycetes</taxon>
        <taxon>Chytridiomycetes incertae sedis</taxon>
        <taxon>Blyttiomyces</taxon>
    </lineage>
</organism>
<evidence type="ECO:0000256" key="1">
    <source>
        <dbReference type="SAM" id="MobiDB-lite"/>
    </source>
</evidence>
<dbReference type="PANTHER" id="PTHR13318">
    <property type="entry name" value="PARTNER OF PAIRED, ISOFORM B-RELATED"/>
    <property type="match status" value="1"/>
</dbReference>
<evidence type="ECO:0000313" key="2">
    <source>
        <dbReference type="EMBL" id="RKO84505.1"/>
    </source>
</evidence>
<feature type="non-terminal residue" evidence="2">
    <location>
        <position position="583"/>
    </location>
</feature>
<accession>A0A4P9VZQ0</accession>
<dbReference type="PANTHER" id="PTHR13318:SF95">
    <property type="entry name" value="F-BOX PROTEIN YLR352W"/>
    <property type="match status" value="1"/>
</dbReference>